<evidence type="ECO:0000256" key="9">
    <source>
        <dbReference type="ARBA" id="ARBA00022617"/>
    </source>
</evidence>
<evidence type="ECO:0000256" key="7">
    <source>
        <dbReference type="ARBA" id="ARBA00012353"/>
    </source>
</evidence>
<dbReference type="GO" id="GO:0042644">
    <property type="term" value="C:chloroplast nucleoid"/>
    <property type="evidence" value="ECO:0007669"/>
    <property type="project" value="UniProtKB-SubCell"/>
</dbReference>
<comment type="subunit">
    <text evidence="15">Monomer. Interacts with ferredoxin.</text>
</comment>
<keyword evidence="14" id="KW-0411">Iron-sulfur</keyword>
<comment type="caution">
    <text evidence="19">The sequence shown here is derived from an EMBL/GenBank/DDBJ whole genome shotgun (WGS) entry which is preliminary data.</text>
</comment>
<dbReference type="GO" id="GO:0020037">
    <property type="term" value="F:heme binding"/>
    <property type="evidence" value="ECO:0007669"/>
    <property type="project" value="InterPro"/>
</dbReference>
<dbReference type="EMBL" id="JACGWJ010000002">
    <property type="protein sequence ID" value="KAL0435379.1"/>
    <property type="molecule type" value="Genomic_DNA"/>
</dbReference>
<evidence type="ECO:0000259" key="18">
    <source>
        <dbReference type="Pfam" id="PF03460"/>
    </source>
</evidence>
<dbReference type="GO" id="GO:0009337">
    <property type="term" value="C:sulfite reductase complex (NADPH)"/>
    <property type="evidence" value="ECO:0007669"/>
    <property type="project" value="TreeGrafter"/>
</dbReference>
<dbReference type="PANTHER" id="PTHR11493">
    <property type="entry name" value="SULFITE REDUCTASE [NADPH] SUBUNIT BETA-RELATED"/>
    <property type="match status" value="1"/>
</dbReference>
<feature type="domain" description="Nitrite/Sulfite reductase ferredoxin-like" evidence="18">
    <location>
        <begin position="439"/>
        <end position="490"/>
    </location>
</feature>
<dbReference type="SUPFAM" id="SSF56014">
    <property type="entry name" value="Nitrite and sulphite reductase 4Fe-4S domain-like"/>
    <property type="match status" value="2"/>
</dbReference>
<gene>
    <name evidence="19" type="ORF">Sradi_0245800</name>
</gene>
<dbReference type="Gene3D" id="3.90.480.10">
    <property type="entry name" value="Sulfite Reductase Hemoprotein,Domain 2"/>
    <property type="match status" value="1"/>
</dbReference>
<organism evidence="19">
    <name type="scientific">Sesamum radiatum</name>
    <name type="common">Black benniseed</name>
    <dbReference type="NCBI Taxonomy" id="300843"/>
    <lineage>
        <taxon>Eukaryota</taxon>
        <taxon>Viridiplantae</taxon>
        <taxon>Streptophyta</taxon>
        <taxon>Embryophyta</taxon>
        <taxon>Tracheophyta</taxon>
        <taxon>Spermatophyta</taxon>
        <taxon>Magnoliopsida</taxon>
        <taxon>eudicotyledons</taxon>
        <taxon>Gunneridae</taxon>
        <taxon>Pentapetalae</taxon>
        <taxon>asterids</taxon>
        <taxon>lamiids</taxon>
        <taxon>Lamiales</taxon>
        <taxon>Pedaliaceae</taxon>
        <taxon>Sesamum</taxon>
    </lineage>
</organism>
<dbReference type="GO" id="GO:0016002">
    <property type="term" value="F:sulfite reductase activity"/>
    <property type="evidence" value="ECO:0007669"/>
    <property type="project" value="TreeGrafter"/>
</dbReference>
<dbReference type="GO" id="GO:0000103">
    <property type="term" value="P:sulfate assimilation"/>
    <property type="evidence" value="ECO:0007669"/>
    <property type="project" value="TreeGrafter"/>
</dbReference>
<feature type="domain" description="Nitrite/sulphite reductase 4Fe-4S" evidence="17">
    <location>
        <begin position="225"/>
        <end position="400"/>
    </location>
</feature>
<dbReference type="GO" id="GO:0051539">
    <property type="term" value="F:4 iron, 4 sulfur cluster binding"/>
    <property type="evidence" value="ECO:0007669"/>
    <property type="project" value="UniProtKB-KW"/>
</dbReference>
<comment type="subcellular location">
    <subcellularLocation>
        <location evidence="5">Plastid</location>
        <location evidence="5">Chloroplast stroma</location>
        <location evidence="5">Chloroplast nucleoid</location>
    </subcellularLocation>
</comment>
<name>A0AAW2W0A5_SESRA</name>
<keyword evidence="13" id="KW-0408">Iron</keyword>
<evidence type="ECO:0000256" key="16">
    <source>
        <dbReference type="ARBA" id="ARBA00049518"/>
    </source>
</evidence>
<dbReference type="NCBIfam" id="TIGR02042">
    <property type="entry name" value="sir"/>
    <property type="match status" value="1"/>
</dbReference>
<evidence type="ECO:0000256" key="11">
    <source>
        <dbReference type="ARBA" id="ARBA00022784"/>
    </source>
</evidence>
<keyword evidence="10" id="KW-0479">Metal-binding</keyword>
<evidence type="ECO:0000256" key="2">
    <source>
        <dbReference type="ARBA" id="ARBA00001966"/>
    </source>
</evidence>
<comment type="function">
    <text evidence="3">DNA-binding protein that binds to both double-stranded and single-stranded DNA without significant sequence specificity to reversibly repress the transcriptional activity of chloroplast nucleoids by promoting DNA compaction and possibly regulate DNA replication.</text>
</comment>
<sequence>MTTSIGAANAAIVKDPNLQIARSFNGLKAASNSLLLAKRPQVSRVSSSAATASFIRAVSTPVRPDTSVAQKRSKVEIIKEHSNFIRYPLNEELLTDAPNINEAATQLIKFHGSYQQYNRDERGAKSYSFMLRTKNPCGKVSNKLYLVMDDLADQFGIGTLRLTTRQTFQLHGVLKKDLKTVMSSIINSMGSTLGACGDLNRNVLAPAAPLHQKDYLFAQKTAENIAALLTPQSGFYYDMWVDGERVMSAEPPEVVEARNDNSHGTNFPDSPEPIYGTQFLPRKFKIAVTVPTDNSVDVFTNDIGVVVVSDADGEPQGFNLYVGGGMGRTHRLESTFPRLAEPLGYVPKEDILYAVKAIVVTQRENGRRDDRKYSRMKYLLSSWGIEKFRSVVEQYYGKKFEACRDLPEWEFKSYLGWHEQVCSTFKICSLYIVYSGGFKDGALFCGLHVDNGRIKGTMKKTLREVIEKYNLNVRITPNQNIILCDIRQAWKRPITTALAQGGLLQPRYVDPLNVTAMACPALPLCPLAIAEAERGIPHILKRVRAVFEKDNRLPQWCARPYMAELGLVGDGPNSYQIWLGGTPNQTSLAKTFKDKVKIQDLEKVLEPLFYHWKRKRLSKESFGDFTNRVGHEKLLELVDKWEGIPLAPARYNLKLFADKETYESVDNLARLQDKSPHELAMEIIRNYVASHQNGKIE</sequence>
<comment type="cofactor">
    <cofactor evidence="2">
        <name>[4Fe-4S] cluster</name>
        <dbReference type="ChEBI" id="CHEBI:49883"/>
    </cofactor>
</comment>
<evidence type="ECO:0000256" key="6">
    <source>
        <dbReference type="ARBA" id="ARBA00010429"/>
    </source>
</evidence>
<comment type="function">
    <text evidence="4">Essential protein with sulfite reductase activity required in assimilatory sulfate reduction pathway during both primary and secondary metabolism and thus involved in development and growth.</text>
</comment>
<comment type="cofactor">
    <cofactor evidence="1">
        <name>siroheme</name>
        <dbReference type="ChEBI" id="CHEBI:60052"/>
    </cofactor>
</comment>
<feature type="domain" description="Nitrite/Sulfite reductase ferredoxin-like" evidence="18">
    <location>
        <begin position="127"/>
        <end position="184"/>
    </location>
</feature>
<reference evidence="19" key="2">
    <citation type="journal article" date="2024" name="Plant">
        <title>Genomic evolution and insights into agronomic trait innovations of Sesamum species.</title>
        <authorList>
            <person name="Miao H."/>
            <person name="Wang L."/>
            <person name="Qu L."/>
            <person name="Liu H."/>
            <person name="Sun Y."/>
            <person name="Le M."/>
            <person name="Wang Q."/>
            <person name="Wei S."/>
            <person name="Zheng Y."/>
            <person name="Lin W."/>
            <person name="Duan Y."/>
            <person name="Cao H."/>
            <person name="Xiong S."/>
            <person name="Wang X."/>
            <person name="Wei L."/>
            <person name="Li C."/>
            <person name="Ma Q."/>
            <person name="Ju M."/>
            <person name="Zhao R."/>
            <person name="Li G."/>
            <person name="Mu C."/>
            <person name="Tian Q."/>
            <person name="Mei H."/>
            <person name="Zhang T."/>
            <person name="Gao T."/>
            <person name="Zhang H."/>
        </authorList>
    </citation>
    <scope>NUCLEOTIDE SEQUENCE</scope>
    <source>
        <strain evidence="19">G02</strain>
    </source>
</reference>
<dbReference type="InterPro" id="IPR006067">
    <property type="entry name" value="NO2/SO3_Rdtase_4Fe4S_dom"/>
</dbReference>
<dbReference type="InterPro" id="IPR045169">
    <property type="entry name" value="NO2/SO3_Rdtase_4Fe4S_prot"/>
</dbReference>
<comment type="similarity">
    <text evidence="6">Belongs to the nitrite and sulfite reductase 4Fe-4S domain family.</text>
</comment>
<dbReference type="SUPFAM" id="SSF55124">
    <property type="entry name" value="Nitrite/Sulfite reductase N-terminal domain-like"/>
    <property type="match status" value="2"/>
</dbReference>
<dbReference type="NCBIfam" id="NF010029">
    <property type="entry name" value="PRK13504.1"/>
    <property type="match status" value="1"/>
</dbReference>
<reference evidence="19" key="1">
    <citation type="submission" date="2020-06" db="EMBL/GenBank/DDBJ databases">
        <authorList>
            <person name="Li T."/>
            <person name="Hu X."/>
            <person name="Zhang T."/>
            <person name="Song X."/>
            <person name="Zhang H."/>
            <person name="Dai N."/>
            <person name="Sheng W."/>
            <person name="Hou X."/>
            <person name="Wei L."/>
        </authorList>
    </citation>
    <scope>NUCLEOTIDE SEQUENCE</scope>
    <source>
        <strain evidence="19">G02</strain>
        <tissue evidence="19">Leaf</tissue>
    </source>
</reference>
<dbReference type="AlphaFoldDB" id="A0AAW2W0A5"/>
<evidence type="ECO:0000256" key="8">
    <source>
        <dbReference type="ARBA" id="ARBA00022485"/>
    </source>
</evidence>
<evidence type="ECO:0000256" key="13">
    <source>
        <dbReference type="ARBA" id="ARBA00023004"/>
    </source>
</evidence>
<dbReference type="InterPro" id="IPR036136">
    <property type="entry name" value="Nit/Sulf_reduc_fer-like_dom_sf"/>
</dbReference>
<comment type="catalytic activity">
    <reaction evidence="16">
        <text>hydrogen sulfide + 6 oxidized [2Fe-2S]-[ferredoxin] + 3 H2O = sulfite + 6 reduced [2Fe-2S]-[ferredoxin] + 7 H(+)</text>
        <dbReference type="Rhea" id="RHEA:23132"/>
        <dbReference type="Rhea" id="RHEA-COMP:10000"/>
        <dbReference type="Rhea" id="RHEA-COMP:10001"/>
        <dbReference type="ChEBI" id="CHEBI:15377"/>
        <dbReference type="ChEBI" id="CHEBI:15378"/>
        <dbReference type="ChEBI" id="CHEBI:17359"/>
        <dbReference type="ChEBI" id="CHEBI:29919"/>
        <dbReference type="ChEBI" id="CHEBI:33737"/>
        <dbReference type="ChEBI" id="CHEBI:33738"/>
        <dbReference type="EC" id="1.8.7.1"/>
    </reaction>
</comment>
<dbReference type="FunFam" id="3.30.413.10:FF:000014">
    <property type="entry name" value="Sulfite reductase [ferredoxin], chloroplastic"/>
    <property type="match status" value="1"/>
</dbReference>
<dbReference type="GO" id="GO:0050311">
    <property type="term" value="F:sulfite reductase (ferredoxin) activity"/>
    <property type="evidence" value="ECO:0007669"/>
    <property type="project" value="UniProtKB-EC"/>
</dbReference>
<evidence type="ECO:0000256" key="12">
    <source>
        <dbReference type="ARBA" id="ARBA00023002"/>
    </source>
</evidence>
<dbReference type="FunFam" id="3.30.413.10:FF:000008">
    <property type="entry name" value="Sulfite reductase [ferredoxin], chloroplastic"/>
    <property type="match status" value="1"/>
</dbReference>
<evidence type="ECO:0000313" key="19">
    <source>
        <dbReference type="EMBL" id="KAL0435379.1"/>
    </source>
</evidence>
<dbReference type="InterPro" id="IPR005117">
    <property type="entry name" value="NiRdtase/SiRdtase_haem-b_fer"/>
</dbReference>
<keyword evidence="11" id="KW-0883">Thioether bond</keyword>
<dbReference type="GO" id="GO:0046872">
    <property type="term" value="F:metal ion binding"/>
    <property type="evidence" value="ECO:0007669"/>
    <property type="project" value="UniProtKB-KW"/>
</dbReference>
<dbReference type="InterPro" id="IPR011787">
    <property type="entry name" value="SiR_ferredoxin-dep"/>
</dbReference>
<evidence type="ECO:0000256" key="14">
    <source>
        <dbReference type="ARBA" id="ARBA00023014"/>
    </source>
</evidence>
<evidence type="ECO:0000259" key="17">
    <source>
        <dbReference type="Pfam" id="PF01077"/>
    </source>
</evidence>
<evidence type="ECO:0000256" key="5">
    <source>
        <dbReference type="ARBA" id="ARBA00004595"/>
    </source>
</evidence>
<keyword evidence="8" id="KW-0004">4Fe-4S</keyword>
<dbReference type="Gene3D" id="3.30.413.10">
    <property type="entry name" value="Sulfite Reductase Hemoprotein, domain 1"/>
    <property type="match status" value="2"/>
</dbReference>
<dbReference type="PANTHER" id="PTHR11493:SF47">
    <property type="entry name" value="SULFITE REDUCTASE [NADPH] SUBUNIT BETA"/>
    <property type="match status" value="1"/>
</dbReference>
<dbReference type="EC" id="1.8.7.1" evidence="7"/>
<dbReference type="Pfam" id="PF03460">
    <property type="entry name" value="NIR_SIR_ferr"/>
    <property type="match status" value="2"/>
</dbReference>
<keyword evidence="12" id="KW-0560">Oxidoreductase</keyword>
<protein>
    <recommendedName>
        <fullName evidence="7">assimilatory sulfite reductase (ferredoxin)</fullName>
        <ecNumber evidence="7">1.8.7.1</ecNumber>
    </recommendedName>
</protein>
<evidence type="ECO:0000256" key="1">
    <source>
        <dbReference type="ARBA" id="ARBA00001929"/>
    </source>
</evidence>
<proteinExistence type="inferred from homology"/>
<evidence type="ECO:0000256" key="4">
    <source>
        <dbReference type="ARBA" id="ARBA00003329"/>
    </source>
</evidence>
<keyword evidence="9" id="KW-0349">Heme</keyword>
<evidence type="ECO:0000256" key="3">
    <source>
        <dbReference type="ARBA" id="ARBA00002010"/>
    </source>
</evidence>
<evidence type="ECO:0000256" key="10">
    <source>
        <dbReference type="ARBA" id="ARBA00022723"/>
    </source>
</evidence>
<dbReference type="InterPro" id="IPR045854">
    <property type="entry name" value="NO2/SO3_Rdtase_4Fe4S_sf"/>
</dbReference>
<evidence type="ECO:0000256" key="15">
    <source>
        <dbReference type="ARBA" id="ARBA00046513"/>
    </source>
</evidence>
<dbReference type="Pfam" id="PF01077">
    <property type="entry name" value="NIR_SIR"/>
    <property type="match status" value="1"/>
</dbReference>
<accession>A0AAW2W0A5</accession>